<dbReference type="InterPro" id="IPR001310">
    <property type="entry name" value="Histidine_triad_HIT"/>
</dbReference>
<accession>A0A1T4ZYF3</accession>
<dbReference type="AlphaFoldDB" id="A0A1T4ZYF3"/>
<evidence type="ECO:0000313" key="5">
    <source>
        <dbReference type="EMBL" id="SKB27423.1"/>
    </source>
</evidence>
<dbReference type="RefSeq" id="WP_079588491.1">
    <property type="nucleotide sequence ID" value="NZ_FUYN01000001.1"/>
</dbReference>
<evidence type="ECO:0000256" key="2">
    <source>
        <dbReference type="PIRSR" id="PIRSR601310-3"/>
    </source>
</evidence>
<proteinExistence type="predicted"/>
<dbReference type="SUPFAM" id="SSF54197">
    <property type="entry name" value="HIT-like"/>
    <property type="match status" value="1"/>
</dbReference>
<dbReference type="Gene3D" id="3.30.428.10">
    <property type="entry name" value="HIT-like"/>
    <property type="match status" value="1"/>
</dbReference>
<evidence type="ECO:0000256" key="1">
    <source>
        <dbReference type="PIRSR" id="PIRSR601310-1"/>
    </source>
</evidence>
<dbReference type="InterPro" id="IPR036265">
    <property type="entry name" value="HIT-like_sf"/>
</dbReference>
<keyword evidence="6" id="KW-1185">Reference proteome</keyword>
<dbReference type="EMBL" id="FUYN01000001">
    <property type="protein sequence ID" value="SKB27423.1"/>
    <property type="molecule type" value="Genomic_DNA"/>
</dbReference>
<dbReference type="Pfam" id="PF01230">
    <property type="entry name" value="HIT"/>
    <property type="match status" value="1"/>
</dbReference>
<evidence type="ECO:0000259" key="4">
    <source>
        <dbReference type="PROSITE" id="PS51084"/>
    </source>
</evidence>
<dbReference type="OrthoDB" id="9784774at2"/>
<dbReference type="CDD" id="cd01276">
    <property type="entry name" value="PKCI_related"/>
    <property type="match status" value="1"/>
</dbReference>
<name>A0A1T4ZYF3_9FIRM</name>
<feature type="domain" description="HIT" evidence="4">
    <location>
        <begin position="5"/>
        <end position="113"/>
    </location>
</feature>
<dbReference type="PROSITE" id="PS00892">
    <property type="entry name" value="HIT_1"/>
    <property type="match status" value="1"/>
</dbReference>
<dbReference type="GO" id="GO:0003824">
    <property type="term" value="F:catalytic activity"/>
    <property type="evidence" value="ECO:0007669"/>
    <property type="project" value="InterPro"/>
</dbReference>
<dbReference type="InterPro" id="IPR011146">
    <property type="entry name" value="HIT-like"/>
</dbReference>
<evidence type="ECO:0000313" key="6">
    <source>
        <dbReference type="Proteomes" id="UP000243406"/>
    </source>
</evidence>
<dbReference type="InterPro" id="IPR019808">
    <property type="entry name" value="Histidine_triad_CS"/>
</dbReference>
<organism evidence="5 6">
    <name type="scientific">Acetoanaerobium noterae</name>
    <dbReference type="NCBI Taxonomy" id="745369"/>
    <lineage>
        <taxon>Bacteria</taxon>
        <taxon>Bacillati</taxon>
        <taxon>Bacillota</taxon>
        <taxon>Clostridia</taxon>
        <taxon>Peptostreptococcales</taxon>
        <taxon>Filifactoraceae</taxon>
        <taxon>Acetoanaerobium</taxon>
    </lineage>
</organism>
<dbReference type="PRINTS" id="PR00332">
    <property type="entry name" value="HISTRIAD"/>
</dbReference>
<protein>
    <submittedName>
        <fullName evidence="5">Histidine triad (HIT) family protein</fullName>
    </submittedName>
</protein>
<gene>
    <name evidence="5" type="ORF">SAMN02745120_0513</name>
</gene>
<dbReference type="PROSITE" id="PS51084">
    <property type="entry name" value="HIT_2"/>
    <property type="match status" value="1"/>
</dbReference>
<feature type="active site" description="Tele-AMP-histidine intermediate" evidence="1">
    <location>
        <position position="99"/>
    </location>
</feature>
<feature type="short sequence motif" description="Histidine triad motif" evidence="2 3">
    <location>
        <begin position="97"/>
        <end position="101"/>
    </location>
</feature>
<dbReference type="PANTHER" id="PTHR23089">
    <property type="entry name" value="HISTIDINE TRIAD HIT PROTEIN"/>
    <property type="match status" value="1"/>
</dbReference>
<dbReference type="Proteomes" id="UP000243406">
    <property type="component" value="Unassembled WGS sequence"/>
</dbReference>
<evidence type="ECO:0000256" key="3">
    <source>
        <dbReference type="PROSITE-ProRule" id="PRU00464"/>
    </source>
</evidence>
<reference evidence="6" key="1">
    <citation type="submission" date="2017-02" db="EMBL/GenBank/DDBJ databases">
        <authorList>
            <person name="Varghese N."/>
            <person name="Submissions S."/>
        </authorList>
    </citation>
    <scope>NUCLEOTIDE SEQUENCE [LARGE SCALE GENOMIC DNA]</scope>
    <source>
        <strain evidence="6">ATCC 35199</strain>
    </source>
</reference>
<sequence>MSDCIFCSIVNGDIPSNKVYEDDEILAFRDIAPEAPVHIVIVPKLHVANILDLDESSDLGQKMLKVASKIAKDEGIAESGFRIVNNCNADGGQTVFHLHFHLLGGRNLKWPPG</sequence>